<gene>
    <name evidence="1" type="ORF">S12H4_56216</name>
</gene>
<sequence>MGAGAMMLGTAMMVPPFARTVMYGMNRADPNLARDPASLIASRRRGYMKDEEFYALMKIQGFNAAAADGFYDLTKRVFDGVELITLERRGKIDRDTVDVRAAQMG</sequence>
<organism evidence="1">
    <name type="scientific">marine sediment metagenome</name>
    <dbReference type="NCBI Taxonomy" id="412755"/>
    <lineage>
        <taxon>unclassified sequences</taxon>
        <taxon>metagenomes</taxon>
        <taxon>ecological metagenomes</taxon>
    </lineage>
</organism>
<name>X1V4T5_9ZZZZ</name>
<proteinExistence type="predicted"/>
<comment type="caution">
    <text evidence="1">The sequence shown here is derived from an EMBL/GenBank/DDBJ whole genome shotgun (WGS) entry which is preliminary data.</text>
</comment>
<dbReference type="EMBL" id="BARW01036167">
    <property type="protein sequence ID" value="GAJ24803.1"/>
    <property type="molecule type" value="Genomic_DNA"/>
</dbReference>
<protein>
    <submittedName>
        <fullName evidence="1">Uncharacterized protein</fullName>
    </submittedName>
</protein>
<dbReference type="AlphaFoldDB" id="X1V4T5"/>
<accession>X1V4T5</accession>
<evidence type="ECO:0000313" key="1">
    <source>
        <dbReference type="EMBL" id="GAJ24803.1"/>
    </source>
</evidence>
<reference evidence="1" key="1">
    <citation type="journal article" date="2014" name="Front. Microbiol.">
        <title>High frequency of phylogenetically diverse reductive dehalogenase-homologous genes in deep subseafloor sedimentary metagenomes.</title>
        <authorList>
            <person name="Kawai M."/>
            <person name="Futagami T."/>
            <person name="Toyoda A."/>
            <person name="Takaki Y."/>
            <person name="Nishi S."/>
            <person name="Hori S."/>
            <person name="Arai W."/>
            <person name="Tsubouchi T."/>
            <person name="Morono Y."/>
            <person name="Uchiyama I."/>
            <person name="Ito T."/>
            <person name="Fujiyama A."/>
            <person name="Inagaki F."/>
            <person name="Takami H."/>
        </authorList>
    </citation>
    <scope>NUCLEOTIDE SEQUENCE</scope>
    <source>
        <strain evidence="1">Expedition CK06-06</strain>
    </source>
</reference>